<dbReference type="KEGG" id="vg:26644271"/>
<keyword evidence="2" id="KW-1185">Reference proteome</keyword>
<organism evidence="1 2">
    <name type="scientific">Ralstonia phage RSJ5</name>
    <dbReference type="NCBI Taxonomy" id="1538364"/>
    <lineage>
        <taxon>Viruses</taxon>
        <taxon>Duplodnaviria</taxon>
        <taxon>Heunggongvirae</taxon>
        <taxon>Uroviricota</taxon>
        <taxon>Caudoviricetes</taxon>
        <taxon>Autographivirales</taxon>
        <taxon>Autonotataviridae</taxon>
        <taxon>Risjevirus</taxon>
        <taxon>Risjevirus RSJ5</taxon>
    </lineage>
</organism>
<proteinExistence type="predicted"/>
<sequence>MCGPRCLTWSNNMRVIEKNMIAAIKAGRSWKEGNTEVCCWTSGGWEYVTVLLFGNTIAKITSDTATAIAAPWQFTLAGWNTPTTRSRVTELMREFSKEYLGVRTEKGQPYVVRRDHTSFPITSDEWVG</sequence>
<dbReference type="Pfam" id="PF23790">
    <property type="entry name" value="Kyano_Gp96"/>
    <property type="match status" value="1"/>
</dbReference>
<dbReference type="Proteomes" id="UP000203427">
    <property type="component" value="Segment"/>
</dbReference>
<evidence type="ECO:0000313" key="1">
    <source>
        <dbReference type="EMBL" id="BAP34897.1"/>
    </source>
</evidence>
<name>A0A077KTH7_9CAUD</name>
<reference evidence="1 2" key="1">
    <citation type="submission" date="2014-08" db="EMBL/GenBank/DDBJ databases">
        <title>Isolation and characterization of bacteriophages infecting R. solanacearum from Thailand.</title>
        <authorList>
            <person name="Narulita E."/>
            <person name="Kawasaki T."/>
            <person name="Fujie M."/>
            <person name="Yamada T."/>
        </authorList>
    </citation>
    <scope>NUCLEOTIDE SEQUENCE [LARGE SCALE GENOMIC DNA]</scope>
</reference>
<dbReference type="RefSeq" id="YP_009218095.1">
    <property type="nucleotide sequence ID" value="NC_029007.1"/>
</dbReference>
<protein>
    <submittedName>
        <fullName evidence="1">Uncharacterized protein</fullName>
    </submittedName>
</protein>
<dbReference type="EMBL" id="AB983711">
    <property type="protein sequence ID" value="BAP34897.1"/>
    <property type="molecule type" value="Genomic_DNA"/>
</dbReference>
<dbReference type="GeneID" id="26644271"/>
<accession>A0A077KTH7</accession>
<dbReference type="OrthoDB" id="18760at10239"/>
<evidence type="ECO:0000313" key="2">
    <source>
        <dbReference type="Proteomes" id="UP000203427"/>
    </source>
</evidence>
<dbReference type="InterPro" id="IPR057004">
    <property type="entry name" value="Gp90-like"/>
</dbReference>